<reference evidence="1 2" key="1">
    <citation type="journal article" date="2016" name="Mol. Biol. Evol.">
        <title>Comparative Genomics of Early-Diverging Mushroom-Forming Fungi Provides Insights into the Origins of Lignocellulose Decay Capabilities.</title>
        <authorList>
            <person name="Nagy L.G."/>
            <person name="Riley R."/>
            <person name="Tritt A."/>
            <person name="Adam C."/>
            <person name="Daum C."/>
            <person name="Floudas D."/>
            <person name="Sun H."/>
            <person name="Yadav J.S."/>
            <person name="Pangilinan J."/>
            <person name="Larsson K.H."/>
            <person name="Matsuura K."/>
            <person name="Barry K."/>
            <person name="Labutti K."/>
            <person name="Kuo R."/>
            <person name="Ohm R.A."/>
            <person name="Bhattacharya S.S."/>
            <person name="Shirouzu T."/>
            <person name="Yoshinaga Y."/>
            <person name="Martin F.M."/>
            <person name="Grigoriev I.V."/>
            <person name="Hibbett D.S."/>
        </authorList>
    </citation>
    <scope>NUCLEOTIDE SEQUENCE [LARGE SCALE GENOMIC DNA]</scope>
    <source>
        <strain evidence="1 2">CBS 109695</strain>
    </source>
</reference>
<evidence type="ECO:0000313" key="1">
    <source>
        <dbReference type="EMBL" id="KZP28469.1"/>
    </source>
</evidence>
<dbReference type="Proteomes" id="UP000076532">
    <property type="component" value="Unassembled WGS sequence"/>
</dbReference>
<keyword evidence="2" id="KW-1185">Reference proteome</keyword>
<dbReference type="AlphaFoldDB" id="A0A166RNF7"/>
<accession>A0A166RNF7</accession>
<evidence type="ECO:0000313" key="2">
    <source>
        <dbReference type="Proteomes" id="UP000076532"/>
    </source>
</evidence>
<name>A0A166RNF7_9AGAM</name>
<proteinExistence type="predicted"/>
<feature type="non-terminal residue" evidence="1">
    <location>
        <position position="77"/>
    </location>
</feature>
<protein>
    <submittedName>
        <fullName evidence="1">Uncharacterized protein</fullName>
    </submittedName>
</protein>
<feature type="non-terminal residue" evidence="1">
    <location>
        <position position="1"/>
    </location>
</feature>
<organism evidence="1 2">
    <name type="scientific">Athelia psychrophila</name>
    <dbReference type="NCBI Taxonomy" id="1759441"/>
    <lineage>
        <taxon>Eukaryota</taxon>
        <taxon>Fungi</taxon>
        <taxon>Dikarya</taxon>
        <taxon>Basidiomycota</taxon>
        <taxon>Agaricomycotina</taxon>
        <taxon>Agaricomycetes</taxon>
        <taxon>Agaricomycetidae</taxon>
        <taxon>Atheliales</taxon>
        <taxon>Atheliaceae</taxon>
        <taxon>Athelia</taxon>
    </lineage>
</organism>
<dbReference type="EMBL" id="KV417503">
    <property type="protein sequence ID" value="KZP28469.1"/>
    <property type="molecule type" value="Genomic_DNA"/>
</dbReference>
<sequence>SYNGQQHSSRLQIPRPGCFRIPRRVAAQFNFRAVVCLGCIGTWTGWPWCRMGPWKGSFRAWRSSSKLESSSNGPDEL</sequence>
<gene>
    <name evidence="1" type="ORF">FIBSPDRAFT_852606</name>
</gene>